<keyword evidence="5 7" id="KW-0472">Membrane</keyword>
<feature type="transmembrane region" description="Helical" evidence="7">
    <location>
        <begin position="428"/>
        <end position="449"/>
    </location>
</feature>
<keyword evidence="3 7" id="KW-0812">Transmembrane</keyword>
<feature type="transmembrane region" description="Helical" evidence="7">
    <location>
        <begin position="292"/>
        <end position="312"/>
    </location>
</feature>
<comment type="subcellular location">
    <subcellularLocation>
        <location evidence="1">Cell membrane</location>
        <topology evidence="1">Multi-pass membrane protein</topology>
    </subcellularLocation>
</comment>
<sequence>MSKRISPPSGSLTDKPFPEDFGDPKTPCAPVEHPLSEMAWVVIGQIGLATGYVLGIKMLSIGLNVAEFGRFSLGLTLINFVQLTLFTPLAQGLMRYWSVCSTQGHLASFHGITVVWMSRLVWGTLSAVGVLAIICLVFGQTQWMGIVGASLVAGAFGGCVNSDIAILNAARNRKAAAGLNIAAACLKPIAGYLFSTSLVRNAELALVGYGAASLVMVVVSRKQVLEGHPGFAARPQLGSDHLELAGRILRYSWPFLPIGMFSWVQQSADRWALQAIMGAEAVGRFAVVSQLAFYPMVFLASVLQLFFMPIAYTRAEAHPKKAYMAWSVLYRMVGIYLVLSALIVGVFHGFSEPLVLLVSRSAYVGYHGFLAGIGIGWGLYYLGVMLSGFGFVLKESRTYIPAGLGSAFVAAAGCMLGAWAYGPQGVVAGLWLSGGLYALWNGWIAYRLVLISRR</sequence>
<dbReference type="InterPro" id="IPR050833">
    <property type="entry name" value="Poly_Biosynth_Transport"/>
</dbReference>
<evidence type="ECO:0000256" key="3">
    <source>
        <dbReference type="ARBA" id="ARBA00022692"/>
    </source>
</evidence>
<comment type="caution">
    <text evidence="8">The sequence shown here is derived from an EMBL/GenBank/DDBJ whole genome shotgun (WGS) entry which is preliminary data.</text>
</comment>
<dbReference type="EMBL" id="DSUH01000155">
    <property type="protein sequence ID" value="HGU32526.1"/>
    <property type="molecule type" value="Genomic_DNA"/>
</dbReference>
<dbReference type="PANTHER" id="PTHR30250">
    <property type="entry name" value="PST FAMILY PREDICTED COLANIC ACID TRANSPORTER"/>
    <property type="match status" value="1"/>
</dbReference>
<feature type="transmembrane region" description="Helical" evidence="7">
    <location>
        <begin position="39"/>
        <end position="59"/>
    </location>
</feature>
<evidence type="ECO:0000256" key="1">
    <source>
        <dbReference type="ARBA" id="ARBA00004651"/>
    </source>
</evidence>
<dbReference type="AlphaFoldDB" id="A0A7C4MQD2"/>
<gene>
    <name evidence="8" type="ORF">ENS29_06695</name>
</gene>
<evidence type="ECO:0000256" key="2">
    <source>
        <dbReference type="ARBA" id="ARBA00022475"/>
    </source>
</evidence>
<dbReference type="GO" id="GO:0005886">
    <property type="term" value="C:plasma membrane"/>
    <property type="evidence" value="ECO:0007669"/>
    <property type="project" value="UniProtKB-SubCell"/>
</dbReference>
<dbReference type="PANTHER" id="PTHR30250:SF11">
    <property type="entry name" value="O-ANTIGEN TRANSPORTER-RELATED"/>
    <property type="match status" value="1"/>
</dbReference>
<feature type="transmembrane region" description="Helical" evidence="7">
    <location>
        <begin position="175"/>
        <end position="194"/>
    </location>
</feature>
<reference evidence="8" key="1">
    <citation type="journal article" date="2020" name="mSystems">
        <title>Genome- and Community-Level Interaction Insights into Carbon Utilization and Element Cycling Functions of Hydrothermarchaeota in Hydrothermal Sediment.</title>
        <authorList>
            <person name="Zhou Z."/>
            <person name="Liu Y."/>
            <person name="Xu W."/>
            <person name="Pan J."/>
            <person name="Luo Z.H."/>
            <person name="Li M."/>
        </authorList>
    </citation>
    <scope>NUCLEOTIDE SEQUENCE [LARGE SCALE GENOMIC DNA]</scope>
    <source>
        <strain evidence="8">SpSt-477</strain>
    </source>
</reference>
<accession>A0A7C4MQD2</accession>
<evidence type="ECO:0000256" key="6">
    <source>
        <dbReference type="SAM" id="MobiDB-lite"/>
    </source>
</evidence>
<feature type="transmembrane region" description="Helical" evidence="7">
    <location>
        <begin position="201"/>
        <end position="219"/>
    </location>
</feature>
<feature type="transmembrane region" description="Helical" evidence="7">
    <location>
        <begin position="146"/>
        <end position="169"/>
    </location>
</feature>
<evidence type="ECO:0000256" key="5">
    <source>
        <dbReference type="ARBA" id="ARBA00023136"/>
    </source>
</evidence>
<feature type="transmembrane region" description="Helical" evidence="7">
    <location>
        <begin position="333"/>
        <end position="350"/>
    </location>
</feature>
<feature type="transmembrane region" description="Helical" evidence="7">
    <location>
        <begin position="120"/>
        <end position="139"/>
    </location>
</feature>
<proteinExistence type="predicted"/>
<name>A0A7C4MQD2_9BACT</name>
<feature type="transmembrane region" description="Helical" evidence="7">
    <location>
        <begin position="71"/>
        <end position="89"/>
    </location>
</feature>
<evidence type="ECO:0000256" key="4">
    <source>
        <dbReference type="ARBA" id="ARBA00022989"/>
    </source>
</evidence>
<keyword evidence="2" id="KW-1003">Cell membrane</keyword>
<evidence type="ECO:0008006" key="9">
    <source>
        <dbReference type="Google" id="ProtNLM"/>
    </source>
</evidence>
<feature type="region of interest" description="Disordered" evidence="6">
    <location>
        <begin position="1"/>
        <end position="23"/>
    </location>
</feature>
<feature type="transmembrane region" description="Helical" evidence="7">
    <location>
        <begin position="399"/>
        <end position="422"/>
    </location>
</feature>
<keyword evidence="4 7" id="KW-1133">Transmembrane helix</keyword>
<organism evidence="8">
    <name type="scientific">Desulfatirhabdium butyrativorans</name>
    <dbReference type="NCBI Taxonomy" id="340467"/>
    <lineage>
        <taxon>Bacteria</taxon>
        <taxon>Pseudomonadati</taxon>
        <taxon>Thermodesulfobacteriota</taxon>
        <taxon>Desulfobacteria</taxon>
        <taxon>Desulfobacterales</taxon>
        <taxon>Desulfatirhabdiaceae</taxon>
        <taxon>Desulfatirhabdium</taxon>
    </lineage>
</organism>
<evidence type="ECO:0000256" key="7">
    <source>
        <dbReference type="SAM" id="Phobius"/>
    </source>
</evidence>
<feature type="transmembrane region" description="Helical" evidence="7">
    <location>
        <begin position="370"/>
        <end position="392"/>
    </location>
</feature>
<evidence type="ECO:0000313" key="8">
    <source>
        <dbReference type="EMBL" id="HGU32526.1"/>
    </source>
</evidence>
<protein>
    <recommendedName>
        <fullName evidence="9">Lipopolysaccharide biosynthesis protein</fullName>
    </recommendedName>
</protein>